<dbReference type="GO" id="GO:0030447">
    <property type="term" value="P:filamentous growth"/>
    <property type="evidence" value="ECO:0007669"/>
    <property type="project" value="UniProtKB-ARBA"/>
</dbReference>
<dbReference type="InterPro" id="IPR017441">
    <property type="entry name" value="Protein_kinase_ATP_BS"/>
</dbReference>
<dbReference type="PROSITE" id="PS00107">
    <property type="entry name" value="PROTEIN_KINASE_ATP"/>
    <property type="match status" value="1"/>
</dbReference>
<keyword evidence="4" id="KW-1185">Reference proteome</keyword>
<dbReference type="AlphaFoldDB" id="A0AAX4H3R4"/>
<feature type="domain" description="Protein kinase" evidence="2">
    <location>
        <begin position="18"/>
        <end position="109"/>
    </location>
</feature>
<keyword evidence="1" id="KW-0547">Nucleotide-binding</keyword>
<evidence type="ECO:0000256" key="1">
    <source>
        <dbReference type="PROSITE-ProRule" id="PRU10141"/>
    </source>
</evidence>
<feature type="binding site" evidence="1">
    <location>
        <position position="50"/>
    </location>
    <ligand>
        <name>ATP</name>
        <dbReference type="ChEBI" id="CHEBI:30616"/>
    </ligand>
</feature>
<dbReference type="InterPro" id="IPR011009">
    <property type="entry name" value="Kinase-like_dom_sf"/>
</dbReference>
<gene>
    <name evidence="3" type="ORF">PUMCH_000037</name>
</gene>
<reference evidence="3 4" key="1">
    <citation type="submission" date="2023-10" db="EMBL/GenBank/DDBJ databases">
        <title>Draft Genome Sequence of Candida saopaulonensis from a very Premature Infant with Sepsis.</title>
        <authorList>
            <person name="Ning Y."/>
            <person name="Dai R."/>
            <person name="Xiao M."/>
            <person name="Xu Y."/>
            <person name="Yan Q."/>
            <person name="Zhang L."/>
        </authorList>
    </citation>
    <scope>NUCLEOTIDE SEQUENCE [LARGE SCALE GENOMIC DNA]</scope>
    <source>
        <strain evidence="3 4">19XY460</strain>
    </source>
</reference>
<dbReference type="GO" id="GO:0004672">
    <property type="term" value="F:protein kinase activity"/>
    <property type="evidence" value="ECO:0007669"/>
    <property type="project" value="InterPro"/>
</dbReference>
<accession>A0AAX4H3R4</accession>
<sequence>MKEFQTYKDINFYIPSRYKIEKCLGRGTYGVVCKAMDTKATEPIPLAIKKIGKILTKEVLMRRTIRELKLMRFFKGHPNVCESDLFDLHRVLIPDCVVNRRPPSHGKAI</sequence>
<dbReference type="SUPFAM" id="SSF56112">
    <property type="entry name" value="Protein kinase-like (PK-like)"/>
    <property type="match status" value="1"/>
</dbReference>
<keyword evidence="1" id="KW-0067">ATP-binding</keyword>
<dbReference type="GeneID" id="88171106"/>
<organism evidence="3 4">
    <name type="scientific">Australozyma saopauloensis</name>
    <dbReference type="NCBI Taxonomy" id="291208"/>
    <lineage>
        <taxon>Eukaryota</taxon>
        <taxon>Fungi</taxon>
        <taxon>Dikarya</taxon>
        <taxon>Ascomycota</taxon>
        <taxon>Saccharomycotina</taxon>
        <taxon>Pichiomycetes</taxon>
        <taxon>Metschnikowiaceae</taxon>
        <taxon>Australozyma</taxon>
    </lineage>
</organism>
<dbReference type="Gene3D" id="3.30.200.20">
    <property type="entry name" value="Phosphorylase Kinase, domain 1"/>
    <property type="match status" value="1"/>
</dbReference>
<dbReference type="Proteomes" id="UP001338582">
    <property type="component" value="Chromosome 1"/>
</dbReference>
<dbReference type="KEGG" id="asau:88171106"/>
<dbReference type="InterPro" id="IPR000719">
    <property type="entry name" value="Prot_kinase_dom"/>
</dbReference>
<evidence type="ECO:0000313" key="4">
    <source>
        <dbReference type="Proteomes" id="UP001338582"/>
    </source>
</evidence>
<dbReference type="PROSITE" id="PS50011">
    <property type="entry name" value="PROTEIN_KINASE_DOM"/>
    <property type="match status" value="1"/>
</dbReference>
<name>A0AAX4H3R4_9ASCO</name>
<dbReference type="EMBL" id="CP138894">
    <property type="protein sequence ID" value="WPK22821.1"/>
    <property type="molecule type" value="Genomic_DNA"/>
</dbReference>
<protein>
    <recommendedName>
        <fullName evidence="2">Protein kinase domain-containing protein</fullName>
    </recommendedName>
</protein>
<evidence type="ECO:0000313" key="3">
    <source>
        <dbReference type="EMBL" id="WPK22821.1"/>
    </source>
</evidence>
<dbReference type="GO" id="GO:0005524">
    <property type="term" value="F:ATP binding"/>
    <property type="evidence" value="ECO:0007669"/>
    <property type="project" value="UniProtKB-UniRule"/>
</dbReference>
<dbReference type="RefSeq" id="XP_062875208.1">
    <property type="nucleotide sequence ID" value="XM_063019138.1"/>
</dbReference>
<proteinExistence type="predicted"/>
<evidence type="ECO:0000259" key="2">
    <source>
        <dbReference type="PROSITE" id="PS50011"/>
    </source>
</evidence>